<evidence type="ECO:0000313" key="1">
    <source>
        <dbReference type="EMBL" id="NIR74498.1"/>
    </source>
</evidence>
<comment type="caution">
    <text evidence="1">The sequence shown here is derived from an EMBL/GenBank/DDBJ whole genome shotgun (WGS) entry which is preliminary data.</text>
</comment>
<dbReference type="Proteomes" id="UP000702544">
    <property type="component" value="Unassembled WGS sequence"/>
</dbReference>
<dbReference type="EMBL" id="JAACAK010000046">
    <property type="protein sequence ID" value="NIR74498.1"/>
    <property type="molecule type" value="Genomic_DNA"/>
</dbReference>
<protein>
    <submittedName>
        <fullName evidence="1">Uncharacterized protein</fullName>
    </submittedName>
</protein>
<accession>A0AAE4Z6I2</accession>
<gene>
    <name evidence="1" type="ORF">GWO12_05230</name>
</gene>
<evidence type="ECO:0000313" key="2">
    <source>
        <dbReference type="Proteomes" id="UP000702544"/>
    </source>
</evidence>
<dbReference type="AlphaFoldDB" id="A0AAE4Z6I2"/>
<sequence length="250" mass="28402">MIAILLAVTLAFQAPANEGEYLYRTLLLRAAPGELLDVIDMYVDRMPTYRMIGEPPFMMRHSQGDHWDLLLLFPMGSFSEYYSQERAFRRATAGRAARLPWPAFERAVEQLVAWREEVYVLGPPPDVVAEAFGENSYYHVEMFVALPGQREALLEERRMENRYRAAIGLPENLIFKRVAGAHWDSYTIGFYRDIRHFAASADIPDDKKEAGARSAGFASADRIGTYLRRLIQWHNDTLATAIPNLSPTGG</sequence>
<proteinExistence type="predicted"/>
<name>A0AAE4Z6I2_9BACT</name>
<reference evidence="1 2" key="1">
    <citation type="submission" date="2020-01" db="EMBL/GenBank/DDBJ databases">
        <title>Genomes assembled from Gulf of Kutch pelagic sediment metagenomes.</title>
        <authorList>
            <person name="Chandrashekar M."/>
            <person name="Mahajan M.S."/>
            <person name="Dave K.J."/>
            <person name="Vatsa P."/>
            <person name="Nathani N.M."/>
        </authorList>
    </citation>
    <scope>NUCLEOTIDE SEQUENCE [LARGE SCALE GENOMIC DNA]</scope>
    <source>
        <strain evidence="1">KS3-K002</strain>
    </source>
</reference>
<organism evidence="1 2">
    <name type="scientific">Candidatus Kutchimonas denitrificans</name>
    <dbReference type="NCBI Taxonomy" id="3056748"/>
    <lineage>
        <taxon>Bacteria</taxon>
        <taxon>Pseudomonadati</taxon>
        <taxon>Gemmatimonadota</taxon>
        <taxon>Gemmatimonadia</taxon>
        <taxon>Candidatus Palauibacterales</taxon>
        <taxon>Candidatus Palauibacteraceae</taxon>
        <taxon>Candidatus Kutchimonas</taxon>
    </lineage>
</organism>